<keyword evidence="6" id="KW-0521">NADP</keyword>
<feature type="domain" description="Globin" evidence="12">
    <location>
        <begin position="1"/>
        <end position="133"/>
    </location>
</feature>
<dbReference type="SUPFAM" id="SSF52343">
    <property type="entry name" value="Ferredoxin reductase-like, C-terminal NADP-linked domain"/>
    <property type="match status" value="1"/>
</dbReference>
<dbReference type="CDD" id="cd19753">
    <property type="entry name" value="Mb-like_oxidoreductase"/>
    <property type="match status" value="1"/>
</dbReference>
<gene>
    <name evidence="14" type="ORF">DP939_15500</name>
</gene>
<evidence type="ECO:0000256" key="10">
    <source>
        <dbReference type="ARBA" id="ARBA00049433"/>
    </source>
</evidence>
<dbReference type="InterPro" id="IPR017927">
    <property type="entry name" value="FAD-bd_FR_type"/>
</dbReference>
<keyword evidence="5" id="KW-0001">2Fe-2S</keyword>
<keyword evidence="15" id="KW-1185">Reference proteome</keyword>
<comment type="similarity">
    <text evidence="3">In the C-terminal section; belongs to the flavoprotein pyridine nucleotide cytochrome reductase family.</text>
</comment>
<dbReference type="Pfam" id="PF00175">
    <property type="entry name" value="NAD_binding_1"/>
    <property type="match status" value="1"/>
</dbReference>
<dbReference type="InterPro" id="IPR017938">
    <property type="entry name" value="Riboflavin_synthase-like_b-brl"/>
</dbReference>
<dbReference type="InterPro" id="IPR001433">
    <property type="entry name" value="OxRdtase_FAD/NAD-bd"/>
</dbReference>
<dbReference type="SUPFAM" id="SSF63380">
    <property type="entry name" value="Riboflavin synthase domain-like"/>
    <property type="match status" value="1"/>
</dbReference>
<dbReference type="GO" id="GO:0005344">
    <property type="term" value="F:oxygen carrier activity"/>
    <property type="evidence" value="ECO:0007669"/>
    <property type="project" value="UniProtKB-KW"/>
</dbReference>
<evidence type="ECO:0000256" key="4">
    <source>
        <dbReference type="ARBA" id="ARBA00012229"/>
    </source>
</evidence>
<evidence type="ECO:0000256" key="1">
    <source>
        <dbReference type="ARBA" id="ARBA00001970"/>
    </source>
</evidence>
<evidence type="ECO:0000256" key="11">
    <source>
        <dbReference type="RuleBase" id="RU000356"/>
    </source>
</evidence>
<evidence type="ECO:0000259" key="13">
    <source>
        <dbReference type="PROSITE" id="PS51384"/>
    </source>
</evidence>
<dbReference type="GO" id="GO:0051537">
    <property type="term" value="F:2 iron, 2 sulfur cluster binding"/>
    <property type="evidence" value="ECO:0007669"/>
    <property type="project" value="UniProtKB-KW"/>
</dbReference>
<accession>A0A366M0M1</accession>
<dbReference type="GO" id="GO:0019825">
    <property type="term" value="F:oxygen binding"/>
    <property type="evidence" value="ECO:0007669"/>
    <property type="project" value="InterPro"/>
</dbReference>
<keyword evidence="11" id="KW-0349">Heme</keyword>
<keyword evidence="7" id="KW-0411">Iron-sulfur</keyword>
<proteinExistence type="inferred from homology"/>
<comment type="cofactor">
    <cofactor evidence="2">
        <name>FAD</name>
        <dbReference type="ChEBI" id="CHEBI:57692"/>
    </cofactor>
</comment>
<dbReference type="InterPro" id="IPR001709">
    <property type="entry name" value="Flavoprot_Pyr_Nucl_cyt_Rdtase"/>
</dbReference>
<evidence type="ECO:0000313" key="14">
    <source>
        <dbReference type="EMBL" id="RBQ19333.1"/>
    </source>
</evidence>
<dbReference type="PANTHER" id="PTHR47354:SF5">
    <property type="entry name" value="PROTEIN RFBI"/>
    <property type="match status" value="1"/>
</dbReference>
<keyword evidence="11" id="KW-0561">Oxygen transport</keyword>
<dbReference type="Pfam" id="PF00970">
    <property type="entry name" value="FAD_binding_6"/>
    <property type="match status" value="1"/>
</dbReference>
<keyword evidence="8" id="KW-0520">NAD</keyword>
<dbReference type="SUPFAM" id="SSF46458">
    <property type="entry name" value="Globin-like"/>
    <property type="match status" value="1"/>
</dbReference>
<evidence type="ECO:0000256" key="7">
    <source>
        <dbReference type="ARBA" id="ARBA00023014"/>
    </source>
</evidence>
<evidence type="ECO:0000259" key="12">
    <source>
        <dbReference type="PROSITE" id="PS01033"/>
    </source>
</evidence>
<dbReference type="GO" id="GO:0008941">
    <property type="term" value="F:nitric oxide dioxygenase NAD(P)H activity"/>
    <property type="evidence" value="ECO:0007669"/>
    <property type="project" value="UniProtKB-EC"/>
</dbReference>
<dbReference type="InterPro" id="IPR012292">
    <property type="entry name" value="Globin/Proto"/>
</dbReference>
<dbReference type="Gene3D" id="3.40.50.80">
    <property type="entry name" value="Nucleotide-binding domain of ferredoxin-NADP reductase (FNR) module"/>
    <property type="match status" value="1"/>
</dbReference>
<dbReference type="RefSeq" id="WP_113981393.1">
    <property type="nucleotide sequence ID" value="NZ_QMEY01000005.1"/>
</dbReference>
<comment type="caution">
    <text evidence="14">The sequence shown here is derived from an EMBL/GenBank/DDBJ whole genome shotgun (WGS) entry which is preliminary data.</text>
</comment>
<dbReference type="InterPro" id="IPR008333">
    <property type="entry name" value="Cbr1-like_FAD-bd_dom"/>
</dbReference>
<evidence type="ECO:0000313" key="15">
    <source>
        <dbReference type="Proteomes" id="UP000253303"/>
    </source>
</evidence>
<dbReference type="Gene3D" id="2.40.30.10">
    <property type="entry name" value="Translation factors"/>
    <property type="match status" value="1"/>
</dbReference>
<dbReference type="PANTHER" id="PTHR47354">
    <property type="entry name" value="NADH OXIDOREDUCTASE HCR"/>
    <property type="match status" value="1"/>
</dbReference>
<dbReference type="AlphaFoldDB" id="A0A366M0M1"/>
<dbReference type="PROSITE" id="PS01033">
    <property type="entry name" value="GLOBIN"/>
    <property type="match status" value="1"/>
</dbReference>
<comment type="cofactor">
    <cofactor evidence="1">
        <name>heme b</name>
        <dbReference type="ChEBI" id="CHEBI:60344"/>
    </cofactor>
</comment>
<dbReference type="EC" id="1.14.12.17" evidence="4"/>
<comment type="catalytic activity">
    <reaction evidence="9">
        <text>2 nitric oxide + NADH + 2 O2 = 2 nitrate + NAD(+) + H(+)</text>
        <dbReference type="Rhea" id="RHEA:19469"/>
        <dbReference type="ChEBI" id="CHEBI:15378"/>
        <dbReference type="ChEBI" id="CHEBI:15379"/>
        <dbReference type="ChEBI" id="CHEBI:16480"/>
        <dbReference type="ChEBI" id="CHEBI:17632"/>
        <dbReference type="ChEBI" id="CHEBI:57540"/>
        <dbReference type="ChEBI" id="CHEBI:57945"/>
        <dbReference type="EC" id="1.14.12.17"/>
    </reaction>
</comment>
<sequence>MQFDPRPVKESFALIEPAAVRAIAYFYGHLFAAHPRLRALFPPAMNVQRERLFRALTRIVWSLDCPPGLTTDLARLGCDHRKYGVTPAHYAAVGDALLATVRRFAAEAWSPEVERAWAAAYATAAEIMIEAAAADTSPPWWPAEVIGHERRTRDIAVLTLRPALPFPFLPGQYATVQTARWPRVWRAFSIANAPRADNTLRLHVRAVPGGWVSTTLTRRTRVGDTLMLGPARGTMTAPAPSGRDILAVAGGTGLAPLKAIIEAVIAADSPRPRVHLLYGARSGGELYDLPDLIRMRARSPRLQVLPVVSAEPAYEGLHGTLPDVIGHFPSWRDHDAFVCGPPAMVGQAVRRLRQDGMPPDHIHHDRHPEEH</sequence>
<comment type="similarity">
    <text evidence="11">Belongs to the globin family.</text>
</comment>
<evidence type="ECO:0000256" key="8">
    <source>
        <dbReference type="ARBA" id="ARBA00023027"/>
    </source>
</evidence>
<dbReference type="CDD" id="cd06187">
    <property type="entry name" value="O2ase_reductase_like"/>
    <property type="match status" value="1"/>
</dbReference>
<dbReference type="GO" id="GO:0020037">
    <property type="term" value="F:heme binding"/>
    <property type="evidence" value="ECO:0007669"/>
    <property type="project" value="InterPro"/>
</dbReference>
<evidence type="ECO:0000256" key="3">
    <source>
        <dbReference type="ARBA" id="ARBA00006401"/>
    </source>
</evidence>
<dbReference type="EMBL" id="QMEY01000005">
    <property type="protein sequence ID" value="RBQ19333.1"/>
    <property type="molecule type" value="Genomic_DNA"/>
</dbReference>
<comment type="catalytic activity">
    <reaction evidence="10">
        <text>2 nitric oxide + NADPH + 2 O2 = 2 nitrate + NADP(+) + H(+)</text>
        <dbReference type="Rhea" id="RHEA:19465"/>
        <dbReference type="ChEBI" id="CHEBI:15378"/>
        <dbReference type="ChEBI" id="CHEBI:15379"/>
        <dbReference type="ChEBI" id="CHEBI:16480"/>
        <dbReference type="ChEBI" id="CHEBI:17632"/>
        <dbReference type="ChEBI" id="CHEBI:57783"/>
        <dbReference type="ChEBI" id="CHEBI:58349"/>
        <dbReference type="EC" id="1.14.12.17"/>
    </reaction>
</comment>
<dbReference type="InterPro" id="IPR039261">
    <property type="entry name" value="FNR_nucleotide-bd"/>
</dbReference>
<dbReference type="Gene3D" id="1.10.490.10">
    <property type="entry name" value="Globins"/>
    <property type="match status" value="1"/>
</dbReference>
<dbReference type="PRINTS" id="PR00410">
    <property type="entry name" value="PHEHYDRXLASE"/>
</dbReference>
<reference evidence="14 15" key="1">
    <citation type="submission" date="2018-06" db="EMBL/GenBank/DDBJ databases">
        <title>Sphaerisporangium craniellae sp. nov., isolated from a marine sponge in the South China Sea.</title>
        <authorList>
            <person name="Li L."/>
        </authorList>
    </citation>
    <scope>NUCLEOTIDE SEQUENCE [LARGE SCALE GENOMIC DNA]</scope>
    <source>
        <strain evidence="14 15">LHW63015</strain>
    </source>
</reference>
<evidence type="ECO:0000256" key="5">
    <source>
        <dbReference type="ARBA" id="ARBA00022714"/>
    </source>
</evidence>
<organism evidence="14 15">
    <name type="scientific">Spongiactinospora rosea</name>
    <dbReference type="NCBI Taxonomy" id="2248750"/>
    <lineage>
        <taxon>Bacteria</taxon>
        <taxon>Bacillati</taxon>
        <taxon>Actinomycetota</taxon>
        <taxon>Actinomycetes</taxon>
        <taxon>Streptosporangiales</taxon>
        <taxon>Streptosporangiaceae</taxon>
        <taxon>Spongiactinospora</taxon>
    </lineage>
</organism>
<protein>
    <recommendedName>
        <fullName evidence="4">nitric oxide dioxygenase</fullName>
        <ecNumber evidence="4">1.14.12.17</ecNumber>
    </recommendedName>
</protein>
<evidence type="ECO:0000256" key="2">
    <source>
        <dbReference type="ARBA" id="ARBA00001974"/>
    </source>
</evidence>
<dbReference type="InterPro" id="IPR050415">
    <property type="entry name" value="MRET"/>
</dbReference>
<dbReference type="InterPro" id="IPR009050">
    <property type="entry name" value="Globin-like_sf"/>
</dbReference>
<dbReference type="PRINTS" id="PR00371">
    <property type="entry name" value="FPNCR"/>
</dbReference>
<evidence type="ECO:0000256" key="6">
    <source>
        <dbReference type="ARBA" id="ARBA00022857"/>
    </source>
</evidence>
<name>A0A366M0M1_9ACTN</name>
<dbReference type="Pfam" id="PF00042">
    <property type="entry name" value="Globin"/>
    <property type="match status" value="1"/>
</dbReference>
<feature type="domain" description="FAD-binding FR-type" evidence="13">
    <location>
        <begin position="138"/>
        <end position="238"/>
    </location>
</feature>
<keyword evidence="11" id="KW-0813">Transport</keyword>
<dbReference type="PROSITE" id="PS51384">
    <property type="entry name" value="FAD_FR"/>
    <property type="match status" value="1"/>
</dbReference>
<dbReference type="InterPro" id="IPR000971">
    <property type="entry name" value="Globin"/>
</dbReference>
<keyword evidence="11" id="KW-0479">Metal-binding</keyword>
<dbReference type="Proteomes" id="UP000253303">
    <property type="component" value="Unassembled WGS sequence"/>
</dbReference>
<evidence type="ECO:0000256" key="9">
    <source>
        <dbReference type="ARBA" id="ARBA00048649"/>
    </source>
</evidence>
<dbReference type="OrthoDB" id="3213438at2"/>
<keyword evidence="11" id="KW-0408">Iron</keyword>